<dbReference type="EMBL" id="KZ825881">
    <property type="protein sequence ID" value="PYH93971.1"/>
    <property type="molecule type" value="Genomic_DNA"/>
</dbReference>
<dbReference type="Proteomes" id="UP000247810">
    <property type="component" value="Unassembled WGS sequence"/>
</dbReference>
<accession>A0A319D9X2</accession>
<sequence length="142" mass="16000">MGFTASIKAIGRVHRVGQKEPQKVWTFFSQNTVSRWMKANNAARIAPQICADIRPNIDDEVRKYVERRAGPLMPWPYREQQALGIEDRLMHFNRIGGLLHSDNIAGVHNSERHPMFLLTGIGIGSSGMQWAVSMISTVATEK</sequence>
<evidence type="ECO:0000313" key="1">
    <source>
        <dbReference type="EMBL" id="PYH93971.1"/>
    </source>
</evidence>
<dbReference type="STRING" id="1448320.A0A319D9X2"/>
<gene>
    <name evidence="1" type="ORF">BO71DRAFT_409703</name>
</gene>
<keyword evidence="2" id="KW-1185">Reference proteome</keyword>
<evidence type="ECO:0000313" key="2">
    <source>
        <dbReference type="Proteomes" id="UP000247810"/>
    </source>
</evidence>
<name>A0A319D9X2_9EURO</name>
<proteinExistence type="predicted"/>
<dbReference type="VEuPathDB" id="FungiDB:BO71DRAFT_409703"/>
<dbReference type="AlphaFoldDB" id="A0A319D9X2"/>
<protein>
    <recommendedName>
        <fullName evidence="3">Helicase C-terminal domain-containing protein</fullName>
    </recommendedName>
</protein>
<reference evidence="1 2" key="1">
    <citation type="submission" date="2018-02" db="EMBL/GenBank/DDBJ databases">
        <title>The genomes of Aspergillus section Nigri reveals drivers in fungal speciation.</title>
        <authorList>
            <consortium name="DOE Joint Genome Institute"/>
            <person name="Vesth T.C."/>
            <person name="Nybo J."/>
            <person name="Theobald S."/>
            <person name="Brandl J."/>
            <person name="Frisvad J.C."/>
            <person name="Nielsen K.F."/>
            <person name="Lyhne E.K."/>
            <person name="Kogle M.E."/>
            <person name="Kuo A."/>
            <person name="Riley R."/>
            <person name="Clum A."/>
            <person name="Nolan M."/>
            <person name="Lipzen A."/>
            <person name="Salamov A."/>
            <person name="Henrissat B."/>
            <person name="Wiebenga A."/>
            <person name="De vries R.P."/>
            <person name="Grigoriev I.V."/>
            <person name="Mortensen U.H."/>
            <person name="Andersen M.R."/>
            <person name="Baker S.E."/>
        </authorList>
    </citation>
    <scope>NUCLEOTIDE SEQUENCE [LARGE SCALE GENOMIC DNA]</scope>
    <source>
        <strain evidence="1 2">CBS 707.79</strain>
    </source>
</reference>
<evidence type="ECO:0008006" key="3">
    <source>
        <dbReference type="Google" id="ProtNLM"/>
    </source>
</evidence>
<dbReference type="OrthoDB" id="2117591at2759"/>
<organism evidence="1 2">
    <name type="scientific">Aspergillus ellipticus CBS 707.79</name>
    <dbReference type="NCBI Taxonomy" id="1448320"/>
    <lineage>
        <taxon>Eukaryota</taxon>
        <taxon>Fungi</taxon>
        <taxon>Dikarya</taxon>
        <taxon>Ascomycota</taxon>
        <taxon>Pezizomycotina</taxon>
        <taxon>Eurotiomycetes</taxon>
        <taxon>Eurotiomycetidae</taxon>
        <taxon>Eurotiales</taxon>
        <taxon>Aspergillaceae</taxon>
        <taxon>Aspergillus</taxon>
        <taxon>Aspergillus subgen. Circumdati</taxon>
    </lineage>
</organism>